<organism evidence="3 4">
    <name type="scientific">Microdochium bolleyi</name>
    <dbReference type="NCBI Taxonomy" id="196109"/>
    <lineage>
        <taxon>Eukaryota</taxon>
        <taxon>Fungi</taxon>
        <taxon>Dikarya</taxon>
        <taxon>Ascomycota</taxon>
        <taxon>Pezizomycotina</taxon>
        <taxon>Sordariomycetes</taxon>
        <taxon>Xylariomycetidae</taxon>
        <taxon>Xylariales</taxon>
        <taxon>Microdochiaceae</taxon>
        <taxon>Microdochium</taxon>
    </lineage>
</organism>
<accession>A0A136IL02</accession>
<dbReference type="AlphaFoldDB" id="A0A136IL02"/>
<protein>
    <submittedName>
        <fullName evidence="3">Uncharacterized protein</fullName>
    </submittedName>
</protein>
<dbReference type="EMBL" id="KQ964277">
    <property type="protein sequence ID" value="KXJ85651.1"/>
    <property type="molecule type" value="Genomic_DNA"/>
</dbReference>
<feature type="transmembrane region" description="Helical" evidence="2">
    <location>
        <begin position="170"/>
        <end position="190"/>
    </location>
</feature>
<dbReference type="Proteomes" id="UP000070501">
    <property type="component" value="Unassembled WGS sequence"/>
</dbReference>
<dbReference type="STRING" id="196109.A0A136IL02"/>
<feature type="compositionally biased region" description="Basic residues" evidence="1">
    <location>
        <begin position="21"/>
        <end position="35"/>
    </location>
</feature>
<dbReference type="OrthoDB" id="3524679at2759"/>
<evidence type="ECO:0000256" key="2">
    <source>
        <dbReference type="SAM" id="Phobius"/>
    </source>
</evidence>
<evidence type="ECO:0000313" key="4">
    <source>
        <dbReference type="Proteomes" id="UP000070501"/>
    </source>
</evidence>
<sequence length="317" mass="34452">MAHQAHYQYGHHGPPPGAPRRPAKGYHPSKPKNRPRANWPQRFVPQGIGLCAWVIVGSWAGKDFYIVQVRSIRTDVSISFRLGYLASGSQVNASACIARTDYHDDMKDSFAMQYLNRLGLGSQQATLSAFPSAPSPTASNIPQAVKNNAKDQLLVLAPVIASMQSRVFPAIPSILFLSIFGSTSLILLVMTATSFKSNTAKIFLITTAILNGYSQTLGWMIAYGSWQACRALLVQTQGSTTSKNSSKEAVLIIGSSSDGLDDSEVFFVSDNQQLQIVQWIIVTLTCVVQVMIAVLFIKRRAAAKAKAKAGPRAMYQA</sequence>
<feature type="transmembrane region" description="Helical" evidence="2">
    <location>
        <begin position="202"/>
        <end position="222"/>
    </location>
</feature>
<gene>
    <name evidence="3" type="ORF">Micbo1qcDRAFT_221812</name>
</gene>
<keyword evidence="2" id="KW-0812">Transmembrane</keyword>
<name>A0A136IL02_9PEZI</name>
<keyword evidence="2" id="KW-0472">Membrane</keyword>
<dbReference type="InParanoid" id="A0A136IL02"/>
<proteinExistence type="predicted"/>
<keyword evidence="4" id="KW-1185">Reference proteome</keyword>
<reference evidence="4" key="1">
    <citation type="submission" date="2016-02" db="EMBL/GenBank/DDBJ databases">
        <title>Draft genome sequence of Microdochium bolleyi, a fungal endophyte of beachgrass.</title>
        <authorList>
            <consortium name="DOE Joint Genome Institute"/>
            <person name="David A.S."/>
            <person name="May G."/>
            <person name="Haridas S."/>
            <person name="Lim J."/>
            <person name="Wang M."/>
            <person name="Labutti K."/>
            <person name="Lipzen A."/>
            <person name="Barry K."/>
            <person name="Grigoriev I.V."/>
        </authorList>
    </citation>
    <scope>NUCLEOTIDE SEQUENCE [LARGE SCALE GENOMIC DNA]</scope>
    <source>
        <strain evidence="4">J235TASD1</strain>
    </source>
</reference>
<evidence type="ECO:0000256" key="1">
    <source>
        <dbReference type="SAM" id="MobiDB-lite"/>
    </source>
</evidence>
<feature type="region of interest" description="Disordered" evidence="1">
    <location>
        <begin position="1"/>
        <end position="39"/>
    </location>
</feature>
<keyword evidence="2" id="KW-1133">Transmembrane helix</keyword>
<feature type="transmembrane region" description="Helical" evidence="2">
    <location>
        <begin position="276"/>
        <end position="297"/>
    </location>
</feature>
<evidence type="ECO:0000313" key="3">
    <source>
        <dbReference type="EMBL" id="KXJ85651.1"/>
    </source>
</evidence>